<evidence type="ECO:0000313" key="2">
    <source>
        <dbReference type="EMBL" id="KAK0474532.1"/>
    </source>
</evidence>
<evidence type="ECO:0000313" key="3">
    <source>
        <dbReference type="Proteomes" id="UP001175227"/>
    </source>
</evidence>
<name>A0AA39NZ30_9AGAR</name>
<organism evidence="2 3">
    <name type="scientific">Armillaria novae-zelandiae</name>
    <dbReference type="NCBI Taxonomy" id="153914"/>
    <lineage>
        <taxon>Eukaryota</taxon>
        <taxon>Fungi</taxon>
        <taxon>Dikarya</taxon>
        <taxon>Basidiomycota</taxon>
        <taxon>Agaricomycotina</taxon>
        <taxon>Agaricomycetes</taxon>
        <taxon>Agaricomycetidae</taxon>
        <taxon>Agaricales</taxon>
        <taxon>Marasmiineae</taxon>
        <taxon>Physalacriaceae</taxon>
        <taxon>Armillaria</taxon>
    </lineage>
</organism>
<evidence type="ECO:0000256" key="1">
    <source>
        <dbReference type="SAM" id="MobiDB-lite"/>
    </source>
</evidence>
<feature type="region of interest" description="Disordered" evidence="1">
    <location>
        <begin position="515"/>
        <end position="551"/>
    </location>
</feature>
<gene>
    <name evidence="2" type="ORF">IW261DRAFT_1568517</name>
</gene>
<accession>A0AA39NZ30</accession>
<dbReference type="Proteomes" id="UP001175227">
    <property type="component" value="Unassembled WGS sequence"/>
</dbReference>
<dbReference type="EMBL" id="JAUEPR010000026">
    <property type="protein sequence ID" value="KAK0474532.1"/>
    <property type="molecule type" value="Genomic_DNA"/>
</dbReference>
<proteinExistence type="predicted"/>
<dbReference type="AlphaFoldDB" id="A0AA39NZ30"/>
<sequence>MSINVNNALEDQGHFAKQAVEDDFSTPKRLCHHDPEEERVSWPVERVVQAPEDPFCYRLRSFVGEEAILVQGLREMSNLDIIEHKPGWVYFRGDVSPSLREQLLNMEGIRTFDDHIIVECINVEDELDVEVDSGIHVFELGDWVMPDLGVYQGDVGCIVAIHDWGYDVAFIPRYISSYTTDDTPQVPCLMVATRDEAHTLSATGQVGAKPLIEDGLQILEFSPKTIALARSIPAFTVQMFMAPCAHAGPDRANSVQSLVSQSLWKCPRPQEWTFSPGDEVSVQAQLSLPGRVIEIQDTGLDIYCSYIGKVRRYGWLDVYKYFRVNDCVKFLSEDNRGSLGCVQCVDDVVAIDVLILPENTKEINVWRNAVALTNPPKAFAALAPEKITEKMYTGKTPWQGINVIVLPSNDSRVTTAHLYKGQVGTVLDVLLKQPGLSSLRVCVRLLQTYRAASGFTDVWLDYDEVVEETTGLPLRYCLPLLGHQLAFMPSRQYRRSGNEQKNVERGQVLAHELAERLQRKSPPPPRSVTPPYAGPSEDSGTGSAWDPSAPDPVRSHWYQHPALAQRDLRVNMLGKTQPQKVRMELTGSTCRMKHIFRTVSEEILTPSTTIKPVEPNVRDFHRWIIIRGPGLGKAVRGTRYVEGSKPTKWWVKEVSIQSGKVDEFVGEAWEVVSSDMCVAADSDDDYRMNLSWAQSQCEAPVRAPKRRKAKVSVS</sequence>
<keyword evidence="3" id="KW-1185">Reference proteome</keyword>
<protein>
    <submittedName>
        <fullName evidence="2">Uncharacterized protein</fullName>
    </submittedName>
</protein>
<reference evidence="2" key="1">
    <citation type="submission" date="2023-06" db="EMBL/GenBank/DDBJ databases">
        <authorList>
            <consortium name="Lawrence Berkeley National Laboratory"/>
            <person name="Ahrendt S."/>
            <person name="Sahu N."/>
            <person name="Indic B."/>
            <person name="Wong-Bajracharya J."/>
            <person name="Merenyi Z."/>
            <person name="Ke H.-M."/>
            <person name="Monk M."/>
            <person name="Kocsube S."/>
            <person name="Drula E."/>
            <person name="Lipzen A."/>
            <person name="Balint B."/>
            <person name="Henrissat B."/>
            <person name="Andreopoulos B."/>
            <person name="Martin F.M."/>
            <person name="Harder C.B."/>
            <person name="Rigling D."/>
            <person name="Ford K.L."/>
            <person name="Foster G.D."/>
            <person name="Pangilinan J."/>
            <person name="Papanicolaou A."/>
            <person name="Barry K."/>
            <person name="LaButti K."/>
            <person name="Viragh M."/>
            <person name="Koriabine M."/>
            <person name="Yan M."/>
            <person name="Riley R."/>
            <person name="Champramary S."/>
            <person name="Plett K.L."/>
            <person name="Tsai I.J."/>
            <person name="Slot J."/>
            <person name="Sipos G."/>
            <person name="Plett J."/>
            <person name="Nagy L.G."/>
            <person name="Grigoriev I.V."/>
        </authorList>
    </citation>
    <scope>NUCLEOTIDE SEQUENCE</scope>
    <source>
        <strain evidence="2">ICMP 16352</strain>
    </source>
</reference>
<comment type="caution">
    <text evidence="2">The sequence shown here is derived from an EMBL/GenBank/DDBJ whole genome shotgun (WGS) entry which is preliminary data.</text>
</comment>